<dbReference type="InterPro" id="IPR042100">
    <property type="entry name" value="Bug_dom1"/>
</dbReference>
<gene>
    <name evidence="3" type="ORF">JI748_12045</name>
</gene>
<evidence type="ECO:0000256" key="1">
    <source>
        <dbReference type="ARBA" id="ARBA00006987"/>
    </source>
</evidence>
<organism evidence="3 4">
    <name type="scientific">Devosia rhizoryzae</name>
    <dbReference type="NCBI Taxonomy" id="2774137"/>
    <lineage>
        <taxon>Bacteria</taxon>
        <taxon>Pseudomonadati</taxon>
        <taxon>Pseudomonadota</taxon>
        <taxon>Alphaproteobacteria</taxon>
        <taxon>Hyphomicrobiales</taxon>
        <taxon>Devosiaceae</taxon>
        <taxon>Devosia</taxon>
    </lineage>
</organism>
<dbReference type="Gene3D" id="3.40.190.10">
    <property type="entry name" value="Periplasmic binding protein-like II"/>
    <property type="match status" value="1"/>
</dbReference>
<evidence type="ECO:0000313" key="4">
    <source>
        <dbReference type="Proteomes" id="UP000595857"/>
    </source>
</evidence>
<dbReference type="InterPro" id="IPR005064">
    <property type="entry name" value="BUG"/>
</dbReference>
<dbReference type="RefSeq" id="WP_201630969.1">
    <property type="nucleotide sequence ID" value="NZ_CP068046.1"/>
</dbReference>
<accession>A0ABX7C700</accession>
<dbReference type="PIRSF" id="PIRSF017082">
    <property type="entry name" value="YflP"/>
    <property type="match status" value="1"/>
</dbReference>
<name>A0ABX7C700_9HYPH</name>
<dbReference type="Proteomes" id="UP000595857">
    <property type="component" value="Chromosome"/>
</dbReference>
<evidence type="ECO:0000256" key="2">
    <source>
        <dbReference type="SAM" id="SignalP"/>
    </source>
</evidence>
<dbReference type="Gene3D" id="3.40.190.150">
    <property type="entry name" value="Bordetella uptake gene, domain 1"/>
    <property type="match status" value="1"/>
</dbReference>
<proteinExistence type="inferred from homology"/>
<sequence length="324" mass="33760">MKTIKTLAFAFAATVMAASSAMAQYPDRPIELIIPWAAGGGTDATGRIIATMLEEKLGQPITVNNRTGGGGIVGHEAIKAANPDGYTLGIITTELSMYKAVGSADMTYDDFTLIGLFNADPSAVFVRTDSPYTTMQELADAVKANPQAVKASGANFGGLNHLSWVSLVQLIGAPADQAFWVPTDGATPSLQLLAAGAIDVAVSQFPEAQSLVDAGEIRPLGFLGNEANPKQPDVPPITEALGLEFSIAGWRGLGGPKGMPEDVVATLSAALDEIVNSDEFATFMDGRNYGVVWAGGAEFEEYLRTRGEAFDAAISTAGITAQAQ</sequence>
<dbReference type="CDD" id="cd07012">
    <property type="entry name" value="PBP2_Bug_TTT"/>
    <property type="match status" value="1"/>
</dbReference>
<keyword evidence="4" id="KW-1185">Reference proteome</keyword>
<dbReference type="EMBL" id="CP068046">
    <property type="protein sequence ID" value="QQR38502.1"/>
    <property type="molecule type" value="Genomic_DNA"/>
</dbReference>
<dbReference type="Pfam" id="PF03401">
    <property type="entry name" value="TctC"/>
    <property type="match status" value="1"/>
</dbReference>
<feature type="signal peptide" evidence="2">
    <location>
        <begin position="1"/>
        <end position="23"/>
    </location>
</feature>
<dbReference type="SUPFAM" id="SSF53850">
    <property type="entry name" value="Periplasmic binding protein-like II"/>
    <property type="match status" value="1"/>
</dbReference>
<evidence type="ECO:0000313" key="3">
    <source>
        <dbReference type="EMBL" id="QQR38502.1"/>
    </source>
</evidence>
<dbReference type="PANTHER" id="PTHR42928">
    <property type="entry name" value="TRICARBOXYLATE-BINDING PROTEIN"/>
    <property type="match status" value="1"/>
</dbReference>
<comment type="similarity">
    <text evidence="1">Belongs to the UPF0065 (bug) family.</text>
</comment>
<reference evidence="3 4" key="1">
    <citation type="submission" date="2021-01" db="EMBL/GenBank/DDBJ databases">
        <title>Genome seq and assembly of Devosia sp. LEGU1.</title>
        <authorList>
            <person name="Chhetri G."/>
        </authorList>
    </citation>
    <scope>NUCLEOTIDE SEQUENCE [LARGE SCALE GENOMIC DNA]</scope>
    <source>
        <strain evidence="3 4">LEGU1</strain>
    </source>
</reference>
<dbReference type="PANTHER" id="PTHR42928:SF5">
    <property type="entry name" value="BLR1237 PROTEIN"/>
    <property type="match status" value="1"/>
</dbReference>
<protein>
    <submittedName>
        <fullName evidence="3">Tripartite tricarboxylate transporter substrate binding protein</fullName>
    </submittedName>
</protein>
<feature type="chain" id="PRO_5045619522" evidence="2">
    <location>
        <begin position="24"/>
        <end position="324"/>
    </location>
</feature>
<keyword evidence="2" id="KW-0732">Signal</keyword>